<dbReference type="Proteomes" id="UP001420932">
    <property type="component" value="Unassembled WGS sequence"/>
</dbReference>
<feature type="transmembrane region" description="Helical" evidence="1">
    <location>
        <begin position="15"/>
        <end position="40"/>
    </location>
</feature>
<keyword evidence="1" id="KW-0472">Membrane</keyword>
<keyword evidence="1" id="KW-1133">Transmembrane helix</keyword>
<reference evidence="2 3" key="1">
    <citation type="submission" date="2024-01" db="EMBL/GenBank/DDBJ databases">
        <title>Genome assemblies of Stephania.</title>
        <authorList>
            <person name="Yang L."/>
        </authorList>
    </citation>
    <scope>NUCLEOTIDE SEQUENCE [LARGE SCALE GENOMIC DNA]</scope>
    <source>
        <strain evidence="2">YNDBR</strain>
        <tissue evidence="2">Leaf</tissue>
    </source>
</reference>
<organism evidence="2 3">
    <name type="scientific">Stephania yunnanensis</name>
    <dbReference type="NCBI Taxonomy" id="152371"/>
    <lineage>
        <taxon>Eukaryota</taxon>
        <taxon>Viridiplantae</taxon>
        <taxon>Streptophyta</taxon>
        <taxon>Embryophyta</taxon>
        <taxon>Tracheophyta</taxon>
        <taxon>Spermatophyta</taxon>
        <taxon>Magnoliopsida</taxon>
        <taxon>Ranunculales</taxon>
        <taxon>Menispermaceae</taxon>
        <taxon>Menispermoideae</taxon>
        <taxon>Cissampelideae</taxon>
        <taxon>Stephania</taxon>
    </lineage>
</organism>
<evidence type="ECO:0000313" key="3">
    <source>
        <dbReference type="Proteomes" id="UP001420932"/>
    </source>
</evidence>
<gene>
    <name evidence="2" type="ORF">Syun_028286</name>
</gene>
<comment type="caution">
    <text evidence="2">The sequence shown here is derived from an EMBL/GenBank/DDBJ whole genome shotgun (WGS) entry which is preliminary data.</text>
</comment>
<evidence type="ECO:0000256" key="1">
    <source>
        <dbReference type="SAM" id="Phobius"/>
    </source>
</evidence>
<dbReference type="EMBL" id="JBBNAF010000012">
    <property type="protein sequence ID" value="KAK9093375.1"/>
    <property type="molecule type" value="Genomic_DNA"/>
</dbReference>
<sequence>MAEDKWDTYGNSNGITLAFFSIASSHLSSMVFLSFSYLVFLSLNRSTLPLCFFPLPLCPHSISLSLSLPFIPFRQPNTKTLNPIAY</sequence>
<dbReference type="AlphaFoldDB" id="A0AAP0HRZ6"/>
<name>A0AAP0HRZ6_9MAGN</name>
<evidence type="ECO:0000313" key="2">
    <source>
        <dbReference type="EMBL" id="KAK9093375.1"/>
    </source>
</evidence>
<keyword evidence="1" id="KW-0812">Transmembrane</keyword>
<protein>
    <submittedName>
        <fullName evidence="2">Uncharacterized protein</fullName>
    </submittedName>
</protein>
<accession>A0AAP0HRZ6</accession>
<proteinExistence type="predicted"/>
<keyword evidence="3" id="KW-1185">Reference proteome</keyword>